<protein>
    <submittedName>
        <fullName evidence="1">Uncharacterized protein</fullName>
    </submittedName>
</protein>
<sequence length="199" mass="20964">MARAGLGPGAGAGASEVIGPLFGVVGTDGNVVRDVTTGAGPGGDVLRGWMPPGPSRDDVAVGANDGAGSGASFATGAVRAERGDYISLREAPVVAAIRRAQAHKRCRARARRGRKMDKIDLTALRRTPVDLADTFQLLGKEAEESISLSLSHKVLRRFMRKHVTRPALNNQDAPGLLSPKSNPAPFLLFSTEMTSRWAI</sequence>
<keyword evidence="2" id="KW-1185">Reference proteome</keyword>
<name>A0A1Y1I9E5_KLENI</name>
<organism evidence="1 2">
    <name type="scientific">Klebsormidium nitens</name>
    <name type="common">Green alga</name>
    <name type="synonym">Ulothrix nitens</name>
    <dbReference type="NCBI Taxonomy" id="105231"/>
    <lineage>
        <taxon>Eukaryota</taxon>
        <taxon>Viridiplantae</taxon>
        <taxon>Streptophyta</taxon>
        <taxon>Klebsormidiophyceae</taxon>
        <taxon>Klebsormidiales</taxon>
        <taxon>Klebsormidiaceae</taxon>
        <taxon>Klebsormidium</taxon>
    </lineage>
</organism>
<reference evidence="1 2" key="1">
    <citation type="journal article" date="2014" name="Nat. Commun.">
        <title>Klebsormidium flaccidum genome reveals primary factors for plant terrestrial adaptation.</title>
        <authorList>
            <person name="Hori K."/>
            <person name="Maruyama F."/>
            <person name="Fujisawa T."/>
            <person name="Togashi T."/>
            <person name="Yamamoto N."/>
            <person name="Seo M."/>
            <person name="Sato S."/>
            <person name="Yamada T."/>
            <person name="Mori H."/>
            <person name="Tajima N."/>
            <person name="Moriyama T."/>
            <person name="Ikeuchi M."/>
            <person name="Watanabe M."/>
            <person name="Wada H."/>
            <person name="Kobayashi K."/>
            <person name="Saito M."/>
            <person name="Masuda T."/>
            <person name="Sasaki-Sekimoto Y."/>
            <person name="Mashiguchi K."/>
            <person name="Awai K."/>
            <person name="Shimojima M."/>
            <person name="Masuda S."/>
            <person name="Iwai M."/>
            <person name="Nobusawa T."/>
            <person name="Narise T."/>
            <person name="Kondo S."/>
            <person name="Saito H."/>
            <person name="Sato R."/>
            <person name="Murakawa M."/>
            <person name="Ihara Y."/>
            <person name="Oshima-Yamada Y."/>
            <person name="Ohtaka K."/>
            <person name="Satoh M."/>
            <person name="Sonobe K."/>
            <person name="Ishii M."/>
            <person name="Ohtani R."/>
            <person name="Kanamori-Sato M."/>
            <person name="Honoki R."/>
            <person name="Miyazaki D."/>
            <person name="Mochizuki H."/>
            <person name="Umetsu J."/>
            <person name="Higashi K."/>
            <person name="Shibata D."/>
            <person name="Kamiya Y."/>
            <person name="Sato N."/>
            <person name="Nakamura Y."/>
            <person name="Tabata S."/>
            <person name="Ida S."/>
            <person name="Kurokawa K."/>
            <person name="Ohta H."/>
        </authorList>
    </citation>
    <scope>NUCLEOTIDE SEQUENCE [LARGE SCALE GENOMIC DNA]</scope>
    <source>
        <strain evidence="1 2">NIES-2285</strain>
    </source>
</reference>
<evidence type="ECO:0000313" key="1">
    <source>
        <dbReference type="EMBL" id="GAQ86049.1"/>
    </source>
</evidence>
<evidence type="ECO:0000313" key="2">
    <source>
        <dbReference type="Proteomes" id="UP000054558"/>
    </source>
</evidence>
<dbReference type="EMBL" id="DF237216">
    <property type="protein sequence ID" value="GAQ86049.1"/>
    <property type="molecule type" value="Genomic_DNA"/>
</dbReference>
<gene>
    <name evidence="1" type="ORF">KFL_002670085</name>
</gene>
<accession>A0A1Y1I9E5</accession>
<proteinExistence type="predicted"/>
<dbReference type="AlphaFoldDB" id="A0A1Y1I9E5"/>
<dbReference type="Proteomes" id="UP000054558">
    <property type="component" value="Unassembled WGS sequence"/>
</dbReference>